<dbReference type="EMBL" id="DSDY01000095">
    <property type="protein sequence ID" value="HDS10551.1"/>
    <property type="molecule type" value="Genomic_DNA"/>
</dbReference>
<gene>
    <name evidence="2" type="ORF">ENO04_02860</name>
</gene>
<feature type="transmembrane region" description="Helical" evidence="1">
    <location>
        <begin position="31"/>
        <end position="52"/>
    </location>
</feature>
<evidence type="ECO:0000313" key="2">
    <source>
        <dbReference type="EMBL" id="HDS10551.1"/>
    </source>
</evidence>
<comment type="caution">
    <text evidence="2">The sequence shown here is derived from an EMBL/GenBank/DDBJ whole genome shotgun (WGS) entry which is preliminary data.</text>
</comment>
<dbReference type="AlphaFoldDB" id="A0A7C1IFE9"/>
<organism evidence="2">
    <name type="scientific">Fervidicoccus fontis</name>
    <dbReference type="NCBI Taxonomy" id="683846"/>
    <lineage>
        <taxon>Archaea</taxon>
        <taxon>Thermoproteota</taxon>
        <taxon>Thermoprotei</taxon>
        <taxon>Fervidicoccales</taxon>
        <taxon>Fervidicoccaceae</taxon>
        <taxon>Fervidicoccus</taxon>
    </lineage>
</organism>
<proteinExistence type="predicted"/>
<keyword evidence="1" id="KW-1133">Transmembrane helix</keyword>
<accession>A0A7C1IFE9</accession>
<reference evidence="2" key="1">
    <citation type="journal article" date="2020" name="mSystems">
        <title>Genome- and Community-Level Interaction Insights into Carbon Utilization and Element Cycling Functions of Hydrothermarchaeota in Hydrothermal Sediment.</title>
        <authorList>
            <person name="Zhou Z."/>
            <person name="Liu Y."/>
            <person name="Xu W."/>
            <person name="Pan J."/>
            <person name="Luo Z.H."/>
            <person name="Li M."/>
        </authorList>
    </citation>
    <scope>NUCLEOTIDE SEQUENCE [LARGE SCALE GENOMIC DNA]</scope>
    <source>
        <strain evidence="2">SpSt-123</strain>
    </source>
</reference>
<sequence>MWLLILSYAAIFSTVAWYTLKANNKDYCLNYLSLMLWGATIMAFVDHIFSYARGEGFFELSSDSLALGFSLIAVALTVWLAILLYKDPLKVLKA</sequence>
<keyword evidence="1" id="KW-0472">Membrane</keyword>
<keyword evidence="1" id="KW-0812">Transmembrane</keyword>
<feature type="transmembrane region" description="Helical" evidence="1">
    <location>
        <begin position="64"/>
        <end position="85"/>
    </location>
</feature>
<name>A0A7C1IFE9_9CREN</name>
<protein>
    <submittedName>
        <fullName evidence="2">Uncharacterized protein</fullName>
    </submittedName>
</protein>
<evidence type="ECO:0000256" key="1">
    <source>
        <dbReference type="SAM" id="Phobius"/>
    </source>
</evidence>